<protein>
    <submittedName>
        <fullName evidence="1">Uncharacterized protein</fullName>
    </submittedName>
</protein>
<gene>
    <name evidence="1" type="ORF">SARC_13820</name>
</gene>
<reference evidence="1 2" key="1">
    <citation type="submission" date="2011-02" db="EMBL/GenBank/DDBJ databases">
        <title>The Genome Sequence of Sphaeroforma arctica JP610.</title>
        <authorList>
            <consortium name="The Broad Institute Genome Sequencing Platform"/>
            <person name="Russ C."/>
            <person name="Cuomo C."/>
            <person name="Young S.K."/>
            <person name="Zeng Q."/>
            <person name="Gargeya S."/>
            <person name="Alvarado L."/>
            <person name="Berlin A."/>
            <person name="Chapman S.B."/>
            <person name="Chen Z."/>
            <person name="Freedman E."/>
            <person name="Gellesch M."/>
            <person name="Goldberg J."/>
            <person name="Griggs A."/>
            <person name="Gujja S."/>
            <person name="Heilman E."/>
            <person name="Heiman D."/>
            <person name="Howarth C."/>
            <person name="Mehta T."/>
            <person name="Neiman D."/>
            <person name="Pearson M."/>
            <person name="Roberts A."/>
            <person name="Saif S."/>
            <person name="Shea T."/>
            <person name="Shenoy N."/>
            <person name="Sisk P."/>
            <person name="Stolte C."/>
            <person name="Sykes S."/>
            <person name="White J."/>
            <person name="Yandava C."/>
            <person name="Burger G."/>
            <person name="Gray M.W."/>
            <person name="Holland P.W.H."/>
            <person name="King N."/>
            <person name="Lang F.B.F."/>
            <person name="Roger A.J."/>
            <person name="Ruiz-Trillo I."/>
            <person name="Haas B."/>
            <person name="Nusbaum C."/>
            <person name="Birren B."/>
        </authorList>
    </citation>
    <scope>NUCLEOTIDE SEQUENCE [LARGE SCALE GENOMIC DNA]</scope>
    <source>
        <strain evidence="1 2">JP610</strain>
    </source>
</reference>
<proteinExistence type="predicted"/>
<dbReference type="RefSeq" id="XP_014147525.1">
    <property type="nucleotide sequence ID" value="XM_014292050.1"/>
</dbReference>
<accession>A0A0L0FC25</accession>
<dbReference type="AlphaFoldDB" id="A0A0L0FC25"/>
<dbReference type="Proteomes" id="UP000054560">
    <property type="component" value="Unassembled WGS sequence"/>
</dbReference>
<name>A0A0L0FC25_9EUKA</name>
<sequence>MRADPDWLVAYARLYADVWPRYGRRDKTTATANYARALRQDPGKLFEVLLELIVLICGHSMLKVLIGEVEDQKDNPSEPAESAVNYMTAIQKRLAAYCKIRSIKAILTP</sequence>
<organism evidence="1 2">
    <name type="scientific">Sphaeroforma arctica JP610</name>
    <dbReference type="NCBI Taxonomy" id="667725"/>
    <lineage>
        <taxon>Eukaryota</taxon>
        <taxon>Ichthyosporea</taxon>
        <taxon>Ichthyophonida</taxon>
        <taxon>Sphaeroforma</taxon>
    </lineage>
</organism>
<evidence type="ECO:0000313" key="1">
    <source>
        <dbReference type="EMBL" id="KNC73623.1"/>
    </source>
</evidence>
<keyword evidence="2" id="KW-1185">Reference proteome</keyword>
<dbReference type="EMBL" id="KQ245377">
    <property type="protein sequence ID" value="KNC73623.1"/>
    <property type="molecule type" value="Genomic_DNA"/>
</dbReference>
<dbReference type="GeneID" id="25914324"/>
<evidence type="ECO:0000313" key="2">
    <source>
        <dbReference type="Proteomes" id="UP000054560"/>
    </source>
</evidence>